<dbReference type="InterPro" id="IPR002017">
    <property type="entry name" value="Spectrin_repeat"/>
</dbReference>
<accession>A0A9P0CRR4</accession>
<dbReference type="SMART" id="SM01184">
    <property type="entry name" value="efhand_Ca_insen"/>
    <property type="match status" value="1"/>
</dbReference>
<keyword evidence="5" id="KW-0009">Actin-binding</keyword>
<feature type="domain" description="Calponin-homology (CH)" evidence="9">
    <location>
        <begin position="137"/>
        <end position="243"/>
    </location>
</feature>
<dbReference type="PROSITE" id="PS50021">
    <property type="entry name" value="CH"/>
    <property type="match status" value="1"/>
</dbReference>
<dbReference type="FunFam" id="1.10.418.10:FF:000036">
    <property type="entry name" value="Actinin alpha 1"/>
    <property type="match status" value="1"/>
</dbReference>
<dbReference type="Gene3D" id="1.10.238.10">
    <property type="entry name" value="EF-hand"/>
    <property type="match status" value="2"/>
</dbReference>
<feature type="domain" description="EF-hand" evidence="10">
    <location>
        <begin position="793"/>
        <end position="828"/>
    </location>
</feature>
<protein>
    <recommendedName>
        <fullName evidence="7">Alpha-actinin, sarcomeric</fullName>
    </recommendedName>
</protein>
<dbReference type="CDD" id="cd21216">
    <property type="entry name" value="CH_ACTN_rpt2"/>
    <property type="match status" value="1"/>
</dbReference>
<dbReference type="FunFam" id="1.10.238.10:FF:000148">
    <property type="entry name" value="alpha-actinin, sarcomeric isoform X2"/>
    <property type="match status" value="1"/>
</dbReference>
<dbReference type="AlphaFoldDB" id="A0A9P0CRR4"/>
<sequence length="939" mass="108935">MISTDGYNNVDQGFDGGYMEQEEEWEREGLLDPAWEKQQKKTFTAWCNSHLRKAGTGIENIEEDFRNGLKLMLLLEVISGETLPKPDHTSKSIDTRRYSTCSYIFAEIVDGNLKMTLGMIWTIILRFAIQDISVEEMTAKEGLLLWCQRKTAPYKNVNVQNFHLSFKDGLAFCALIHRHRPDLIDYNKLSKDNPLENLNTAFDVAEKYLDIPRMLDPDDLINTPKPDERAIMTYVSCYYHAFQGAQQAETAANRICKVLKVNQENERLMEEYERLASDLLEWIRRTMPWLNSRQTDNSLAGVQKKLEEYRTYRRKHKPPRVEQKAKLETNFNTLQTKLRLSNRPAYMPTEGKMVSDIANAWKGLEHAEKSFEEWLLSEMMRLERLEHLAQKFKHKADAHEEWTRGKEEMLQSQDFRQCRLNELKALKKKHEAFESDLAAHQDRVEQIAAIAQELNTLEYHDSASVNARCQRICDQWDRLGALTQRRRQALDEAERILEKIDILHLEFAKRAAPFNNWLDGTREDLVDIFIVHTVEEIQGLIDAHHHFKATLGEADKEYQSIVGLVREVESIVKQHQVPGGLENPYTTLTAHVSNGLIFKPSTIIIPNHFISQIILHKIFNISFFINDKILICFVLNKEGFGCDLEDLTRKWGEVRQLVPQRDATLQAELRKQQNNEMLRRQFAEKANAVGPWIERQLDAVTAIGMGLHGTLEDQLHRLKEYEQGVYAYKPHIEELEKIHQAVQESMIFENRYTQYTMETLRVGWEQLLTSINRNINEVENQILTRDSKGITQEQLNEFRSSFNHFDKNRTGRLTPEEFKSCLVSLGYSIGKDRQGEIDFQRILAVVDPNSTGYVHFDAFLDFMTRESTDTDTAEQVIDSFRILAADKPYILPDELRRELPPDQAEYCIQRMPPYKGPGSVPGALDYMSFSTALYGESDL</sequence>
<evidence type="ECO:0000256" key="5">
    <source>
        <dbReference type="ARBA" id="ARBA00023203"/>
    </source>
</evidence>
<dbReference type="CDD" id="cd00176">
    <property type="entry name" value="SPEC"/>
    <property type="match status" value="2"/>
</dbReference>
<dbReference type="OrthoDB" id="18853at2759"/>
<dbReference type="Pfam" id="PF00435">
    <property type="entry name" value="Spectrin"/>
    <property type="match status" value="3"/>
</dbReference>
<evidence type="ECO:0000313" key="12">
    <source>
        <dbReference type="Proteomes" id="UP001153636"/>
    </source>
</evidence>
<dbReference type="Pfam" id="PF13405">
    <property type="entry name" value="EF-hand_6"/>
    <property type="match status" value="1"/>
</dbReference>
<evidence type="ECO:0000256" key="2">
    <source>
        <dbReference type="ARBA" id="ARBA00022723"/>
    </source>
</evidence>
<name>A0A9P0CRR4_9CUCU</name>
<dbReference type="FunFam" id="1.20.58.60:FF:000005">
    <property type="entry name" value="Actinin alpha 1"/>
    <property type="match status" value="1"/>
</dbReference>
<dbReference type="FunFam" id="1.20.58.60:FF:000003">
    <property type="entry name" value="Actinin, alpha 1"/>
    <property type="match status" value="1"/>
</dbReference>
<feature type="domain" description="EF-hand" evidence="10">
    <location>
        <begin position="834"/>
        <end position="869"/>
    </location>
</feature>
<reference evidence="11" key="1">
    <citation type="submission" date="2022-01" db="EMBL/GenBank/DDBJ databases">
        <authorList>
            <person name="King R."/>
        </authorList>
    </citation>
    <scope>NUCLEOTIDE SEQUENCE</scope>
</reference>
<dbReference type="Pfam" id="PF08726">
    <property type="entry name" value="EFhand_Ca_insen"/>
    <property type="match status" value="1"/>
</dbReference>
<dbReference type="InterPro" id="IPR018247">
    <property type="entry name" value="EF_Hand_1_Ca_BS"/>
</dbReference>
<dbReference type="GO" id="GO:0005737">
    <property type="term" value="C:cytoplasm"/>
    <property type="evidence" value="ECO:0007669"/>
    <property type="project" value="UniProtKB-ARBA"/>
</dbReference>
<dbReference type="Pfam" id="PF00307">
    <property type="entry name" value="CH"/>
    <property type="match status" value="2"/>
</dbReference>
<evidence type="ECO:0000256" key="4">
    <source>
        <dbReference type="ARBA" id="ARBA00022837"/>
    </source>
</evidence>
<dbReference type="SMART" id="SM00033">
    <property type="entry name" value="CH"/>
    <property type="match status" value="2"/>
</dbReference>
<dbReference type="InterPro" id="IPR002048">
    <property type="entry name" value="EF_hand_dom"/>
</dbReference>
<evidence type="ECO:0000256" key="7">
    <source>
        <dbReference type="ARBA" id="ARBA00067262"/>
    </source>
</evidence>
<evidence type="ECO:0000259" key="9">
    <source>
        <dbReference type="PROSITE" id="PS50021"/>
    </source>
</evidence>
<keyword evidence="3" id="KW-0677">Repeat</keyword>
<evidence type="ECO:0000313" key="11">
    <source>
        <dbReference type="EMBL" id="CAH1104730.1"/>
    </source>
</evidence>
<dbReference type="InterPro" id="IPR036872">
    <property type="entry name" value="CH_dom_sf"/>
</dbReference>
<dbReference type="InterPro" id="IPR011992">
    <property type="entry name" value="EF-hand-dom_pair"/>
</dbReference>
<keyword evidence="12" id="KW-1185">Reference proteome</keyword>
<dbReference type="InterPro" id="IPR001589">
    <property type="entry name" value="Actinin_actin-bd_CS"/>
</dbReference>
<dbReference type="PANTHER" id="PTHR11915">
    <property type="entry name" value="SPECTRIN/FILAMIN RELATED CYTOSKELETAL PROTEIN"/>
    <property type="match status" value="1"/>
</dbReference>
<dbReference type="FunFam" id="1.20.58.60:FF:000002">
    <property type="entry name" value="Actinin, alpha 1"/>
    <property type="match status" value="1"/>
</dbReference>
<evidence type="ECO:0000256" key="8">
    <source>
        <dbReference type="SAM" id="Coils"/>
    </source>
</evidence>
<dbReference type="GO" id="GO:0044877">
    <property type="term" value="F:protein-containing complex binding"/>
    <property type="evidence" value="ECO:0007669"/>
    <property type="project" value="UniProtKB-ARBA"/>
</dbReference>
<dbReference type="PROSITE" id="PS00019">
    <property type="entry name" value="ACTININ_1"/>
    <property type="match status" value="1"/>
</dbReference>
<dbReference type="SUPFAM" id="SSF47576">
    <property type="entry name" value="Calponin-homology domain, CH-domain"/>
    <property type="match status" value="1"/>
</dbReference>
<dbReference type="InterPro" id="IPR018159">
    <property type="entry name" value="Spectrin/alpha-actinin"/>
</dbReference>
<dbReference type="InterPro" id="IPR001715">
    <property type="entry name" value="CH_dom"/>
</dbReference>
<dbReference type="SMART" id="SM00150">
    <property type="entry name" value="SPEC"/>
    <property type="match status" value="4"/>
</dbReference>
<keyword evidence="4" id="KW-0106">Calcium</keyword>
<dbReference type="PROSITE" id="PS00018">
    <property type="entry name" value="EF_HAND_1"/>
    <property type="match status" value="1"/>
</dbReference>
<dbReference type="GO" id="GO:0005509">
    <property type="term" value="F:calcium ion binding"/>
    <property type="evidence" value="ECO:0007669"/>
    <property type="project" value="InterPro"/>
</dbReference>
<gene>
    <name evidence="11" type="ORF">PSYICH_LOCUS5733</name>
</gene>
<dbReference type="FunFam" id="1.20.58.60:FF:000004">
    <property type="entry name" value="Actinin alpha 1"/>
    <property type="match status" value="1"/>
</dbReference>
<dbReference type="SMART" id="SM00054">
    <property type="entry name" value="EFh"/>
    <property type="match status" value="2"/>
</dbReference>
<feature type="coiled-coil region" evidence="8">
    <location>
        <begin position="258"/>
        <end position="285"/>
    </location>
</feature>
<dbReference type="Gene3D" id="1.20.58.60">
    <property type="match status" value="4"/>
</dbReference>
<keyword evidence="2" id="KW-0479">Metal-binding</keyword>
<keyword evidence="8" id="KW-0175">Coiled coil</keyword>
<dbReference type="PROSITE" id="PS50222">
    <property type="entry name" value="EF_HAND_2"/>
    <property type="match status" value="2"/>
</dbReference>
<dbReference type="SUPFAM" id="SSF47473">
    <property type="entry name" value="EF-hand"/>
    <property type="match status" value="1"/>
</dbReference>
<comment type="function">
    <text evidence="6">F-actin cross-linking protein which is thought to anchor actin to a variety of intracellular structures. This is a bundling protein.</text>
</comment>
<dbReference type="Gene3D" id="1.10.418.10">
    <property type="entry name" value="Calponin-like domain"/>
    <property type="match status" value="2"/>
</dbReference>
<dbReference type="GO" id="GO:0003779">
    <property type="term" value="F:actin binding"/>
    <property type="evidence" value="ECO:0007669"/>
    <property type="project" value="UniProtKB-KW"/>
</dbReference>
<proteinExistence type="inferred from homology"/>
<dbReference type="EMBL" id="OV651830">
    <property type="protein sequence ID" value="CAH1104730.1"/>
    <property type="molecule type" value="Genomic_DNA"/>
</dbReference>
<dbReference type="SUPFAM" id="SSF46966">
    <property type="entry name" value="Spectrin repeat"/>
    <property type="match status" value="4"/>
</dbReference>
<comment type="similarity">
    <text evidence="1">Belongs to the alpha-actinin family.</text>
</comment>
<evidence type="ECO:0000259" key="10">
    <source>
        <dbReference type="PROSITE" id="PS50222"/>
    </source>
</evidence>
<organism evidence="11 12">
    <name type="scientific">Psylliodes chrysocephalus</name>
    <dbReference type="NCBI Taxonomy" id="3402493"/>
    <lineage>
        <taxon>Eukaryota</taxon>
        <taxon>Metazoa</taxon>
        <taxon>Ecdysozoa</taxon>
        <taxon>Arthropoda</taxon>
        <taxon>Hexapoda</taxon>
        <taxon>Insecta</taxon>
        <taxon>Pterygota</taxon>
        <taxon>Neoptera</taxon>
        <taxon>Endopterygota</taxon>
        <taxon>Coleoptera</taxon>
        <taxon>Polyphaga</taxon>
        <taxon>Cucujiformia</taxon>
        <taxon>Chrysomeloidea</taxon>
        <taxon>Chrysomelidae</taxon>
        <taxon>Galerucinae</taxon>
        <taxon>Alticini</taxon>
        <taxon>Psylliodes</taxon>
    </lineage>
</organism>
<dbReference type="Proteomes" id="UP001153636">
    <property type="component" value="Chromosome 18"/>
</dbReference>
<dbReference type="InterPro" id="IPR014837">
    <property type="entry name" value="EF-hand_Ca_insen"/>
</dbReference>
<dbReference type="FunFam" id="1.10.418.10:FF:000001">
    <property type="entry name" value="Actinin alpha 1"/>
    <property type="match status" value="1"/>
</dbReference>
<dbReference type="FunFam" id="1.10.238.10:FF:000004">
    <property type="entry name" value="Actinin alpha 1"/>
    <property type="match status" value="1"/>
</dbReference>
<dbReference type="CDD" id="cd00051">
    <property type="entry name" value="EFh"/>
    <property type="match status" value="1"/>
</dbReference>
<evidence type="ECO:0000256" key="3">
    <source>
        <dbReference type="ARBA" id="ARBA00022737"/>
    </source>
</evidence>
<evidence type="ECO:0000256" key="6">
    <source>
        <dbReference type="ARBA" id="ARBA00037076"/>
    </source>
</evidence>
<evidence type="ECO:0000256" key="1">
    <source>
        <dbReference type="ARBA" id="ARBA00010255"/>
    </source>
</evidence>